<dbReference type="Gene3D" id="3.90.1720.30">
    <property type="entry name" value="PPPDE domains"/>
    <property type="match status" value="1"/>
</dbReference>
<organism evidence="1 2">
    <name type="scientific">Exophiala viscosa</name>
    <dbReference type="NCBI Taxonomy" id="2486360"/>
    <lineage>
        <taxon>Eukaryota</taxon>
        <taxon>Fungi</taxon>
        <taxon>Dikarya</taxon>
        <taxon>Ascomycota</taxon>
        <taxon>Pezizomycotina</taxon>
        <taxon>Eurotiomycetes</taxon>
        <taxon>Chaetothyriomycetidae</taxon>
        <taxon>Chaetothyriales</taxon>
        <taxon>Herpotrichiellaceae</taxon>
        <taxon>Exophiala</taxon>
    </lineage>
</organism>
<protein>
    <recommendedName>
        <fullName evidence="3">PPPDE domain-containing protein</fullName>
    </recommendedName>
</protein>
<dbReference type="InterPro" id="IPR042266">
    <property type="entry name" value="PPPDE_sf"/>
</dbReference>
<evidence type="ECO:0000313" key="1">
    <source>
        <dbReference type="EMBL" id="KAI1615836.1"/>
    </source>
</evidence>
<comment type="caution">
    <text evidence="1">The sequence shown here is derived from an EMBL/GenBank/DDBJ whole genome shotgun (WGS) entry which is preliminary data.</text>
</comment>
<name>A0AAN6E092_9EURO</name>
<dbReference type="AlphaFoldDB" id="A0AAN6E092"/>
<keyword evidence="2" id="KW-1185">Reference proteome</keyword>
<evidence type="ECO:0000313" key="2">
    <source>
        <dbReference type="Proteomes" id="UP001203852"/>
    </source>
</evidence>
<reference evidence="1" key="1">
    <citation type="journal article" date="2022" name="bioRxiv">
        <title>Deciphering the potential niche of two novel black yeast fungi from a biological soil crust based on their genomes, phenotypes, and melanin regulation.</title>
        <authorList>
            <consortium name="DOE Joint Genome Institute"/>
            <person name="Carr E.C."/>
            <person name="Barton Q."/>
            <person name="Grambo S."/>
            <person name="Sullivan M."/>
            <person name="Renfro C.M."/>
            <person name="Kuo A."/>
            <person name="Pangilinan J."/>
            <person name="Lipzen A."/>
            <person name="Keymanesh K."/>
            <person name="Savage E."/>
            <person name="Barry K."/>
            <person name="Grigoriev I.V."/>
            <person name="Riekhof W.R."/>
            <person name="Harris S.S."/>
        </authorList>
    </citation>
    <scope>NUCLEOTIDE SEQUENCE</scope>
    <source>
        <strain evidence="1">JF 03-4F</strain>
    </source>
</reference>
<dbReference type="EMBL" id="MU404352">
    <property type="protein sequence ID" value="KAI1615836.1"/>
    <property type="molecule type" value="Genomic_DNA"/>
</dbReference>
<sequence length="196" mass="22711">MVVIESTAYLLTVHLIVPTVQSTYLLTKYAYHEVYQRSKQKHGLQDQSKGYPVWFSWRKHYARYHHAVLYVDGWKYELRLLNGENGRPVASVTRTRGPFDPGNADGKFECFVVGWTHKEHAEIQRLAETIIAGWEYNETTRNCQHFLEQLADRILEEHNKYGRYRMSDHLSKGFGKAAPGMCSALQRMRIVSGATC</sequence>
<dbReference type="Proteomes" id="UP001203852">
    <property type="component" value="Unassembled WGS sequence"/>
</dbReference>
<evidence type="ECO:0008006" key="3">
    <source>
        <dbReference type="Google" id="ProtNLM"/>
    </source>
</evidence>
<accession>A0AAN6E092</accession>
<proteinExistence type="predicted"/>
<gene>
    <name evidence="1" type="ORF">EDD36DRAFT_417322</name>
</gene>